<dbReference type="InterPro" id="IPR027417">
    <property type="entry name" value="P-loop_NTPase"/>
</dbReference>
<evidence type="ECO:0000259" key="3">
    <source>
        <dbReference type="Pfam" id="PF17757"/>
    </source>
</evidence>
<dbReference type="SUPFAM" id="SSF52540">
    <property type="entry name" value="P-loop containing nucleoside triphosphate hydrolases"/>
    <property type="match status" value="1"/>
</dbReference>
<reference evidence="4" key="1">
    <citation type="submission" date="2020-10" db="EMBL/GenBank/DDBJ databases">
        <authorList>
            <person name="Gilroy R."/>
        </authorList>
    </citation>
    <scope>NUCLEOTIDE SEQUENCE</scope>
    <source>
        <strain evidence="4">CHK33-4379</strain>
    </source>
</reference>
<dbReference type="GO" id="GO:0016887">
    <property type="term" value="F:ATP hydrolysis activity"/>
    <property type="evidence" value="ECO:0007669"/>
    <property type="project" value="InterPro"/>
</dbReference>
<protein>
    <submittedName>
        <fullName evidence="4">Transcription-repair coupling factor</fullName>
    </submittedName>
</protein>
<keyword evidence="1" id="KW-0547">Nucleotide-binding</keyword>
<dbReference type="PANTHER" id="PTHR24029:SF1">
    <property type="entry name" value="TRANSCRIPTION-REPAIR-COUPLING FACTOR"/>
    <property type="match status" value="1"/>
</dbReference>
<gene>
    <name evidence="4" type="ORF">IAC39_02435</name>
</gene>
<comment type="caution">
    <text evidence="4">The sequence shown here is derived from an EMBL/GenBank/DDBJ whole genome shotgun (WGS) entry which is preliminary data.</text>
</comment>
<dbReference type="Pfam" id="PF17757">
    <property type="entry name" value="UvrB_inter"/>
    <property type="match status" value="1"/>
</dbReference>
<dbReference type="Gene3D" id="3.40.50.11180">
    <property type="match status" value="1"/>
</dbReference>
<dbReference type="EMBL" id="DVLL01000010">
    <property type="protein sequence ID" value="HIT58560.1"/>
    <property type="molecule type" value="Genomic_DNA"/>
</dbReference>
<keyword evidence="2" id="KW-0067">ATP-binding</keyword>
<dbReference type="InterPro" id="IPR004807">
    <property type="entry name" value="UvrB"/>
</dbReference>
<dbReference type="AlphaFoldDB" id="A0A9D1GUK7"/>
<evidence type="ECO:0000313" key="5">
    <source>
        <dbReference type="Proteomes" id="UP000824136"/>
    </source>
</evidence>
<evidence type="ECO:0000256" key="2">
    <source>
        <dbReference type="ARBA" id="ARBA00022840"/>
    </source>
</evidence>
<proteinExistence type="predicted"/>
<dbReference type="Proteomes" id="UP000824136">
    <property type="component" value="Unassembled WGS sequence"/>
</dbReference>
<feature type="domain" description="UvrB interaction" evidence="3">
    <location>
        <begin position="139"/>
        <end position="226"/>
    </location>
</feature>
<dbReference type="GO" id="GO:0006289">
    <property type="term" value="P:nucleotide-excision repair"/>
    <property type="evidence" value="ECO:0007669"/>
    <property type="project" value="InterPro"/>
</dbReference>
<reference evidence="4" key="2">
    <citation type="journal article" date="2021" name="PeerJ">
        <title>Extensive microbial diversity within the chicken gut microbiome revealed by metagenomics and culture.</title>
        <authorList>
            <person name="Gilroy R."/>
            <person name="Ravi A."/>
            <person name="Getino M."/>
            <person name="Pursley I."/>
            <person name="Horton D.L."/>
            <person name="Alikhan N.F."/>
            <person name="Baker D."/>
            <person name="Gharbi K."/>
            <person name="Hall N."/>
            <person name="Watson M."/>
            <person name="Adriaenssens E.M."/>
            <person name="Foster-Nyarko E."/>
            <person name="Jarju S."/>
            <person name="Secka A."/>
            <person name="Antonio M."/>
            <person name="Oren A."/>
            <person name="Chaudhuri R.R."/>
            <person name="La Ragione R."/>
            <person name="Hildebrand F."/>
            <person name="Pallen M.J."/>
        </authorList>
    </citation>
    <scope>NUCLEOTIDE SEQUENCE</scope>
    <source>
        <strain evidence="4">CHK33-4379</strain>
    </source>
</reference>
<name>A0A9D1GUK7_9FIRM</name>
<dbReference type="GO" id="GO:0009380">
    <property type="term" value="C:excinuclease repair complex"/>
    <property type="evidence" value="ECO:0007669"/>
    <property type="project" value="InterPro"/>
</dbReference>
<accession>A0A9D1GUK7</accession>
<sequence>MNIFYQAANKLQYWQELYSALESGRLPASVTGLSAVHKAHVLLMMSLGRKVLALCDDEAGASRLVSDINEMAGSEIACLFPVKDLTFANIETASQEYEQRRIASLERISLGKSRVLVASIEACMQSTMPPDKLSDLTFTLRPGDSAELSELASRLVSMGYTRSAMTEGPAQFSIRGSIFDVFPVGESMPYRIELWGDDIDTVSTFDVESQRRFDTVKSVTIPPAKELLISKEELLENLEALSNRASGKKK</sequence>
<dbReference type="PANTHER" id="PTHR24029">
    <property type="entry name" value="UVRABC SYSTEM PROTEIN B"/>
    <property type="match status" value="1"/>
</dbReference>
<evidence type="ECO:0000313" key="4">
    <source>
        <dbReference type="EMBL" id="HIT58560.1"/>
    </source>
</evidence>
<dbReference type="GO" id="GO:0003677">
    <property type="term" value="F:DNA binding"/>
    <property type="evidence" value="ECO:0007669"/>
    <property type="project" value="InterPro"/>
</dbReference>
<dbReference type="InterPro" id="IPR041471">
    <property type="entry name" value="UvrB_inter"/>
</dbReference>
<evidence type="ECO:0000256" key="1">
    <source>
        <dbReference type="ARBA" id="ARBA00022741"/>
    </source>
</evidence>
<feature type="non-terminal residue" evidence="4">
    <location>
        <position position="250"/>
    </location>
</feature>
<organism evidence="4 5">
    <name type="scientific">Candidatus Faeciplasma pullistercoris</name>
    <dbReference type="NCBI Taxonomy" id="2840800"/>
    <lineage>
        <taxon>Bacteria</taxon>
        <taxon>Bacillati</taxon>
        <taxon>Bacillota</taxon>
        <taxon>Clostridia</taxon>
        <taxon>Eubacteriales</taxon>
        <taxon>Oscillospiraceae</taxon>
        <taxon>Oscillospiraceae incertae sedis</taxon>
        <taxon>Candidatus Faeciplasma</taxon>
    </lineage>
</organism>
<dbReference type="Gene3D" id="3.30.2060.10">
    <property type="entry name" value="Penicillin-binding protein 1b domain"/>
    <property type="match status" value="1"/>
</dbReference>
<dbReference type="GO" id="GO:0005524">
    <property type="term" value="F:ATP binding"/>
    <property type="evidence" value="ECO:0007669"/>
    <property type="project" value="UniProtKB-KW"/>
</dbReference>